<protein>
    <submittedName>
        <fullName evidence="1">Uncharacterized protein</fullName>
    </submittedName>
</protein>
<reference evidence="1" key="1">
    <citation type="submission" date="2020-08" db="EMBL/GenBank/DDBJ databases">
        <title>Genomic Encyclopedia of Type Strains, Phase IV (KMG-V): Genome sequencing to study the core and pangenomes of soil and plant-associated prokaryotes.</title>
        <authorList>
            <person name="Whitman W."/>
        </authorList>
    </citation>
    <scope>NUCLEOTIDE SEQUENCE [LARGE SCALE GENOMIC DNA]</scope>
    <source>
        <strain evidence="1">M8UP27</strain>
    </source>
</reference>
<gene>
    <name evidence="1" type="ORF">HDF09_002944</name>
</gene>
<accession>A0A7W8IJH8</accession>
<dbReference type="EMBL" id="JACHDY010000004">
    <property type="protein sequence ID" value="MBB5318247.1"/>
    <property type="molecule type" value="Genomic_DNA"/>
</dbReference>
<keyword evidence="2" id="KW-1185">Reference proteome</keyword>
<proteinExistence type="predicted"/>
<evidence type="ECO:0000313" key="1">
    <source>
        <dbReference type="EMBL" id="MBB5318247.1"/>
    </source>
</evidence>
<comment type="caution">
    <text evidence="1">The sequence shown here is derived from an EMBL/GenBank/DDBJ whole genome shotgun (WGS) entry which is preliminary data.</text>
</comment>
<evidence type="ECO:0000313" key="2">
    <source>
        <dbReference type="Proteomes" id="UP000568106"/>
    </source>
</evidence>
<organism evidence="1 2">
    <name type="scientific">Tunturiibacter empetritectus</name>
    <dbReference type="NCBI Taxonomy" id="3069691"/>
    <lineage>
        <taxon>Bacteria</taxon>
        <taxon>Pseudomonadati</taxon>
        <taxon>Acidobacteriota</taxon>
        <taxon>Terriglobia</taxon>
        <taxon>Terriglobales</taxon>
        <taxon>Acidobacteriaceae</taxon>
        <taxon>Tunturiibacter</taxon>
    </lineage>
</organism>
<dbReference type="AlphaFoldDB" id="A0A7W8IJH8"/>
<sequence>MAVEREKFYECEVKRRRVRAAGGYESFWKVKPITVALEDNDTEFRCMTCGGAVKLFKRRSEDGPATHIEHKLKTDSEYCAAGMYFLKATDGRLPRPSATPVR</sequence>
<dbReference type="Proteomes" id="UP000568106">
    <property type="component" value="Unassembled WGS sequence"/>
</dbReference>
<name>A0A7W8IJH8_9BACT</name>